<feature type="signal peptide" evidence="2">
    <location>
        <begin position="1"/>
        <end position="19"/>
    </location>
</feature>
<feature type="region of interest" description="Disordered" evidence="1">
    <location>
        <begin position="252"/>
        <end position="283"/>
    </location>
</feature>
<feature type="compositionally biased region" description="Polar residues" evidence="1">
    <location>
        <begin position="263"/>
        <end position="283"/>
    </location>
</feature>
<sequence>MRFLCFASIASLLLAIASGQAPAAGTYNTITTTTDCAGHQTVTYEYIPANGPGISRNNNNNCNGGGANTLASTMTTTNNNNNAAGGGTVTNNNMNSGGTITNNDGLAAAAARRQPVVGSLAAFAPAPGPMMADSALAPSAAAAAATPAMGAPSTITNNNGPAATNPNLVGFTPAEPAQQTGGITNNNMNGPAQPGTVNNNNNGPAQAGTVNNNMNGPGATSTGATQPQPPPAGTYNTITTITDCNTGTRVEYTSEPSNGPGITRNNENTCNSPGSNTITNNNG</sequence>
<evidence type="ECO:0000256" key="1">
    <source>
        <dbReference type="SAM" id="MobiDB-lite"/>
    </source>
</evidence>
<feature type="region of interest" description="Disordered" evidence="1">
    <location>
        <begin position="174"/>
        <end position="233"/>
    </location>
</feature>
<keyword evidence="2" id="KW-0732">Signal</keyword>
<dbReference type="Proteomes" id="UP001491310">
    <property type="component" value="Unassembled WGS sequence"/>
</dbReference>
<proteinExistence type="predicted"/>
<evidence type="ECO:0000313" key="4">
    <source>
        <dbReference type="Proteomes" id="UP001491310"/>
    </source>
</evidence>
<protein>
    <submittedName>
        <fullName evidence="3">Uncharacterized protein</fullName>
    </submittedName>
</protein>
<comment type="caution">
    <text evidence="3">The sequence shown here is derived from an EMBL/GenBank/DDBJ whole genome shotgun (WGS) entry which is preliminary data.</text>
</comment>
<accession>A0ABR2YMD8</accession>
<dbReference type="EMBL" id="JALJOT010000008">
    <property type="protein sequence ID" value="KAK9908119.1"/>
    <property type="molecule type" value="Genomic_DNA"/>
</dbReference>
<keyword evidence="4" id="KW-1185">Reference proteome</keyword>
<gene>
    <name evidence="3" type="ORF">WJX75_002899</name>
</gene>
<evidence type="ECO:0000313" key="3">
    <source>
        <dbReference type="EMBL" id="KAK9908119.1"/>
    </source>
</evidence>
<organism evidence="3 4">
    <name type="scientific">Coccomyxa subellipsoidea</name>
    <dbReference type="NCBI Taxonomy" id="248742"/>
    <lineage>
        <taxon>Eukaryota</taxon>
        <taxon>Viridiplantae</taxon>
        <taxon>Chlorophyta</taxon>
        <taxon>core chlorophytes</taxon>
        <taxon>Trebouxiophyceae</taxon>
        <taxon>Trebouxiophyceae incertae sedis</taxon>
        <taxon>Coccomyxaceae</taxon>
        <taxon>Coccomyxa</taxon>
    </lineage>
</organism>
<feature type="chain" id="PRO_5046620591" evidence="2">
    <location>
        <begin position="20"/>
        <end position="283"/>
    </location>
</feature>
<evidence type="ECO:0000256" key="2">
    <source>
        <dbReference type="SAM" id="SignalP"/>
    </source>
</evidence>
<name>A0ABR2YMD8_9CHLO</name>
<reference evidence="3 4" key="1">
    <citation type="journal article" date="2024" name="Nat. Commun.">
        <title>Phylogenomics reveals the evolutionary origins of lichenization in chlorophyte algae.</title>
        <authorList>
            <person name="Puginier C."/>
            <person name="Libourel C."/>
            <person name="Otte J."/>
            <person name="Skaloud P."/>
            <person name="Haon M."/>
            <person name="Grisel S."/>
            <person name="Petersen M."/>
            <person name="Berrin J.G."/>
            <person name="Delaux P.M."/>
            <person name="Dal Grande F."/>
            <person name="Keller J."/>
        </authorList>
    </citation>
    <scope>NUCLEOTIDE SEQUENCE [LARGE SCALE GENOMIC DNA]</scope>
    <source>
        <strain evidence="3 4">SAG 216-7</strain>
    </source>
</reference>
<feature type="compositionally biased region" description="Polar residues" evidence="1">
    <location>
        <begin position="177"/>
        <end position="226"/>
    </location>
</feature>